<dbReference type="EMBL" id="JGZP01000021">
    <property type="protein sequence ID" value="KFI94600.1"/>
    <property type="molecule type" value="Genomic_DNA"/>
</dbReference>
<dbReference type="AlphaFoldDB" id="A0A087DGF0"/>
<keyword evidence="7" id="KW-1185">Reference proteome</keyword>
<accession>A0A087DGF0</accession>
<feature type="domain" description="Type I restriction modification DNA specificity" evidence="5">
    <location>
        <begin position="6"/>
        <end position="150"/>
    </location>
</feature>
<dbReference type="STRING" id="762211.BSTEL_1270"/>
<gene>
    <name evidence="6" type="ORF">BSTEL_1270</name>
</gene>
<evidence type="ECO:0000259" key="5">
    <source>
        <dbReference type="Pfam" id="PF01420"/>
    </source>
</evidence>
<comment type="similarity">
    <text evidence="1">Belongs to the type-I restriction system S methylase family.</text>
</comment>
<dbReference type="CDD" id="cd17288">
    <property type="entry name" value="RMtype1_S_LlaAI06ORF1089P_TRD1-CR1_like"/>
    <property type="match status" value="1"/>
</dbReference>
<dbReference type="InterPro" id="IPR044946">
    <property type="entry name" value="Restrct_endonuc_typeI_TRD_sf"/>
</dbReference>
<dbReference type="GO" id="GO:0009307">
    <property type="term" value="P:DNA restriction-modification system"/>
    <property type="evidence" value="ECO:0007669"/>
    <property type="project" value="UniProtKB-KW"/>
</dbReference>
<feature type="coiled-coil region" evidence="4">
    <location>
        <begin position="337"/>
        <end position="364"/>
    </location>
</feature>
<dbReference type="PANTHER" id="PTHR30408:SF12">
    <property type="entry name" value="TYPE I RESTRICTION ENZYME MJAVIII SPECIFICITY SUBUNIT"/>
    <property type="match status" value="1"/>
</dbReference>
<keyword evidence="3" id="KW-0238">DNA-binding</keyword>
<keyword evidence="2" id="KW-0680">Restriction system</keyword>
<organism evidence="6 7">
    <name type="scientific">Bifidobacterium stellenboschense</name>
    <dbReference type="NCBI Taxonomy" id="762211"/>
    <lineage>
        <taxon>Bacteria</taxon>
        <taxon>Bacillati</taxon>
        <taxon>Actinomycetota</taxon>
        <taxon>Actinomycetes</taxon>
        <taxon>Bifidobacteriales</taxon>
        <taxon>Bifidobacteriaceae</taxon>
        <taxon>Bifidobacterium</taxon>
    </lineage>
</organism>
<dbReference type="InterPro" id="IPR000055">
    <property type="entry name" value="Restrct_endonuc_typeI_TRD"/>
</dbReference>
<dbReference type="Pfam" id="PF01420">
    <property type="entry name" value="Methylase_S"/>
    <property type="match status" value="2"/>
</dbReference>
<evidence type="ECO:0000313" key="6">
    <source>
        <dbReference type="EMBL" id="KFI94600.1"/>
    </source>
</evidence>
<dbReference type="OrthoDB" id="3197085at2"/>
<dbReference type="RefSeq" id="WP_084686253.1">
    <property type="nucleotide sequence ID" value="NZ_JGZP01000021.1"/>
</dbReference>
<dbReference type="REBASE" id="384561">
    <property type="entry name" value="S.Bst23968ORF1271P"/>
</dbReference>
<dbReference type="SUPFAM" id="SSF116734">
    <property type="entry name" value="DNA methylase specificity domain"/>
    <property type="match status" value="2"/>
</dbReference>
<reference evidence="6 7" key="1">
    <citation type="submission" date="2014-03" db="EMBL/GenBank/DDBJ databases">
        <title>Genomics of Bifidobacteria.</title>
        <authorList>
            <person name="Ventura M."/>
            <person name="Milani C."/>
            <person name="Lugli G.A."/>
        </authorList>
    </citation>
    <scope>NUCLEOTIDE SEQUENCE [LARGE SCALE GENOMIC DNA]</scope>
    <source>
        <strain evidence="6 7">DSM 23968</strain>
    </source>
</reference>
<comment type="caution">
    <text evidence="6">The sequence shown here is derived from an EMBL/GenBank/DDBJ whole genome shotgun (WGS) entry which is preliminary data.</text>
</comment>
<evidence type="ECO:0000313" key="7">
    <source>
        <dbReference type="Proteomes" id="UP000029004"/>
    </source>
</evidence>
<protein>
    <submittedName>
        <fullName evidence="6">Type I restriction-modification system specificity subunit</fullName>
    </submittedName>
</protein>
<feature type="domain" description="Type I restriction modification DNA specificity" evidence="5">
    <location>
        <begin position="173"/>
        <end position="348"/>
    </location>
</feature>
<evidence type="ECO:0000256" key="3">
    <source>
        <dbReference type="ARBA" id="ARBA00023125"/>
    </source>
</evidence>
<keyword evidence="4" id="KW-0175">Coiled coil</keyword>
<evidence type="ECO:0000256" key="1">
    <source>
        <dbReference type="ARBA" id="ARBA00010923"/>
    </source>
</evidence>
<dbReference type="eggNOG" id="COG0732">
    <property type="taxonomic scope" value="Bacteria"/>
</dbReference>
<proteinExistence type="inferred from homology"/>
<dbReference type="Gene3D" id="3.90.220.20">
    <property type="entry name" value="DNA methylase specificity domains"/>
    <property type="match status" value="2"/>
</dbReference>
<evidence type="ECO:0000256" key="4">
    <source>
        <dbReference type="SAM" id="Coils"/>
    </source>
</evidence>
<dbReference type="PANTHER" id="PTHR30408">
    <property type="entry name" value="TYPE-1 RESTRICTION ENZYME ECOKI SPECIFICITY PROTEIN"/>
    <property type="match status" value="1"/>
</dbReference>
<dbReference type="GO" id="GO:0003677">
    <property type="term" value="F:DNA binding"/>
    <property type="evidence" value="ECO:0007669"/>
    <property type="project" value="UniProtKB-KW"/>
</dbReference>
<name>A0A087DGF0_9BIFI</name>
<dbReference type="Proteomes" id="UP000029004">
    <property type="component" value="Unassembled WGS sequence"/>
</dbReference>
<evidence type="ECO:0000256" key="2">
    <source>
        <dbReference type="ARBA" id="ARBA00022747"/>
    </source>
</evidence>
<dbReference type="InterPro" id="IPR052021">
    <property type="entry name" value="Type-I_RS_S_subunit"/>
</dbReference>
<sequence>MGERVLLKDVLTIVNGKNQRAVENPSGEYPIYGSGGVMGHADQYICDADTVVIGRKGNINTPIYVTEPFWNVDTAFGLAADKSKLLPKYLYHFCRFFDFEQLNSTVTIPSLTKKNLEKVEIPLPAVEEQDHIVQLLDGVESQSALARQMIATADELIQSRFVEMFGDPVENPNHWGLREIKSLYTVTSAKRIYAQDLEKEGIPFLKLGDLTNRITSGLLTCSSFVNENAFKSLVDNHQVPTAGDVLVTARGTMGLCYEVRDGDRFYFQDGMITWLKKIEASPNSVFFTHLFALPSFHDRLIGGTSGTTISYLSIKTLGSVSVIIPPISLQNEFAAFVAKVESLKADAQQQLDRLDTLYASLAQRYFAQ</sequence>